<feature type="domain" description="WRKY" evidence="7">
    <location>
        <begin position="48"/>
        <end position="107"/>
    </location>
</feature>
<evidence type="ECO:0000256" key="1">
    <source>
        <dbReference type="ARBA" id="ARBA00004123"/>
    </source>
</evidence>
<dbReference type="GO" id="GO:0000976">
    <property type="term" value="F:transcription cis-regulatory region binding"/>
    <property type="evidence" value="ECO:0007669"/>
    <property type="project" value="TreeGrafter"/>
</dbReference>
<dbReference type="SUPFAM" id="SSF118290">
    <property type="entry name" value="WRKY DNA-binding domain"/>
    <property type="match status" value="1"/>
</dbReference>
<reference evidence="8" key="1">
    <citation type="journal article" date="2023" name="Nat. Commun.">
        <title>Diploid and tetraploid genomes of Acorus and the evolution of monocots.</title>
        <authorList>
            <person name="Ma L."/>
            <person name="Liu K.W."/>
            <person name="Li Z."/>
            <person name="Hsiao Y.Y."/>
            <person name="Qi Y."/>
            <person name="Fu T."/>
            <person name="Tang G.D."/>
            <person name="Zhang D."/>
            <person name="Sun W.H."/>
            <person name="Liu D.K."/>
            <person name="Li Y."/>
            <person name="Chen G.Z."/>
            <person name="Liu X.D."/>
            <person name="Liao X.Y."/>
            <person name="Jiang Y.T."/>
            <person name="Yu X."/>
            <person name="Hao Y."/>
            <person name="Huang J."/>
            <person name="Zhao X.W."/>
            <person name="Ke S."/>
            <person name="Chen Y.Y."/>
            <person name="Wu W.L."/>
            <person name="Hsu J.L."/>
            <person name="Lin Y.F."/>
            <person name="Huang M.D."/>
            <person name="Li C.Y."/>
            <person name="Huang L."/>
            <person name="Wang Z.W."/>
            <person name="Zhao X."/>
            <person name="Zhong W.Y."/>
            <person name="Peng D.H."/>
            <person name="Ahmad S."/>
            <person name="Lan S."/>
            <person name="Zhang J.S."/>
            <person name="Tsai W.C."/>
            <person name="Van de Peer Y."/>
            <person name="Liu Z.J."/>
        </authorList>
    </citation>
    <scope>NUCLEOTIDE SEQUENCE</scope>
    <source>
        <strain evidence="8">CP</strain>
    </source>
</reference>
<proteinExistence type="predicted"/>
<feature type="compositionally biased region" description="Low complexity" evidence="6">
    <location>
        <begin position="159"/>
        <end position="175"/>
    </location>
</feature>
<evidence type="ECO:0000313" key="8">
    <source>
        <dbReference type="EMBL" id="KAK1316159.1"/>
    </source>
</evidence>
<keyword evidence="4" id="KW-0804">Transcription</keyword>
<accession>A0AAV9ERT6</accession>
<feature type="region of interest" description="Disordered" evidence="6">
    <location>
        <begin position="99"/>
        <end position="180"/>
    </location>
</feature>
<feature type="compositionally biased region" description="Polar residues" evidence="6">
    <location>
        <begin position="124"/>
        <end position="144"/>
    </location>
</feature>
<feature type="compositionally biased region" description="Low complexity" evidence="6">
    <location>
        <begin position="110"/>
        <end position="123"/>
    </location>
</feature>
<dbReference type="AlphaFoldDB" id="A0AAV9ERT6"/>
<dbReference type="FunFam" id="2.20.25.80:FF:000004">
    <property type="entry name" value="WRKY transcription factor 65"/>
    <property type="match status" value="1"/>
</dbReference>
<protein>
    <submittedName>
        <fullName evidence="8">WRKY transcription factor 35</fullName>
    </submittedName>
</protein>
<dbReference type="Pfam" id="PF03106">
    <property type="entry name" value="WRKY"/>
    <property type="match status" value="1"/>
</dbReference>
<keyword evidence="9" id="KW-1185">Reference proteome</keyword>
<dbReference type="PROSITE" id="PS50811">
    <property type="entry name" value="WRKY"/>
    <property type="match status" value="1"/>
</dbReference>
<dbReference type="EMBL" id="JAUJYO010000005">
    <property type="protein sequence ID" value="KAK1316159.1"/>
    <property type="molecule type" value="Genomic_DNA"/>
</dbReference>
<evidence type="ECO:0000313" key="9">
    <source>
        <dbReference type="Proteomes" id="UP001180020"/>
    </source>
</evidence>
<gene>
    <name evidence="8" type="primary">WRKY35</name>
    <name evidence="8" type="ORF">QJS10_CPA05g00222</name>
</gene>
<feature type="region of interest" description="Disordered" evidence="6">
    <location>
        <begin position="31"/>
        <end position="67"/>
    </location>
</feature>
<evidence type="ECO:0000259" key="7">
    <source>
        <dbReference type="PROSITE" id="PS50811"/>
    </source>
</evidence>
<reference evidence="8" key="2">
    <citation type="submission" date="2023-06" db="EMBL/GenBank/DDBJ databases">
        <authorList>
            <person name="Ma L."/>
            <person name="Liu K.-W."/>
            <person name="Li Z."/>
            <person name="Hsiao Y.-Y."/>
            <person name="Qi Y."/>
            <person name="Fu T."/>
            <person name="Tang G."/>
            <person name="Zhang D."/>
            <person name="Sun W.-H."/>
            <person name="Liu D.-K."/>
            <person name="Li Y."/>
            <person name="Chen G.-Z."/>
            <person name="Liu X.-D."/>
            <person name="Liao X.-Y."/>
            <person name="Jiang Y.-T."/>
            <person name="Yu X."/>
            <person name="Hao Y."/>
            <person name="Huang J."/>
            <person name="Zhao X.-W."/>
            <person name="Ke S."/>
            <person name="Chen Y.-Y."/>
            <person name="Wu W.-L."/>
            <person name="Hsu J.-L."/>
            <person name="Lin Y.-F."/>
            <person name="Huang M.-D."/>
            <person name="Li C.-Y."/>
            <person name="Huang L."/>
            <person name="Wang Z.-W."/>
            <person name="Zhao X."/>
            <person name="Zhong W.-Y."/>
            <person name="Peng D.-H."/>
            <person name="Ahmad S."/>
            <person name="Lan S."/>
            <person name="Zhang J.-S."/>
            <person name="Tsai W.-C."/>
            <person name="Van De Peer Y."/>
            <person name="Liu Z.-J."/>
        </authorList>
    </citation>
    <scope>NUCLEOTIDE SEQUENCE</scope>
    <source>
        <strain evidence="8">CP</strain>
        <tissue evidence="8">Leaves</tissue>
    </source>
</reference>
<dbReference type="InterPro" id="IPR044810">
    <property type="entry name" value="WRKY_plant"/>
</dbReference>
<comment type="subcellular location">
    <subcellularLocation>
        <location evidence="1">Nucleus</location>
    </subcellularLocation>
</comment>
<dbReference type="SMART" id="SM00774">
    <property type="entry name" value="WRKY"/>
    <property type="match status" value="1"/>
</dbReference>
<feature type="region of interest" description="Disordered" evidence="6">
    <location>
        <begin position="1"/>
        <end position="20"/>
    </location>
</feature>
<keyword evidence="3" id="KW-0238">DNA-binding</keyword>
<keyword evidence="2" id="KW-0805">Transcription regulation</keyword>
<dbReference type="PANTHER" id="PTHR32096">
    <property type="entry name" value="WRKY TRANSCRIPTION FACTOR 30-RELATED-RELATED"/>
    <property type="match status" value="1"/>
</dbReference>
<dbReference type="PANTHER" id="PTHR32096:SF19">
    <property type="entry name" value="OS01G0750100 PROTEIN"/>
    <property type="match status" value="1"/>
</dbReference>
<evidence type="ECO:0000256" key="2">
    <source>
        <dbReference type="ARBA" id="ARBA00023015"/>
    </source>
</evidence>
<dbReference type="InterPro" id="IPR036576">
    <property type="entry name" value="WRKY_dom_sf"/>
</dbReference>
<evidence type="ECO:0000256" key="5">
    <source>
        <dbReference type="ARBA" id="ARBA00023242"/>
    </source>
</evidence>
<dbReference type="Proteomes" id="UP001180020">
    <property type="component" value="Unassembled WGS sequence"/>
</dbReference>
<organism evidence="8 9">
    <name type="scientific">Acorus calamus</name>
    <name type="common">Sweet flag</name>
    <dbReference type="NCBI Taxonomy" id="4465"/>
    <lineage>
        <taxon>Eukaryota</taxon>
        <taxon>Viridiplantae</taxon>
        <taxon>Streptophyta</taxon>
        <taxon>Embryophyta</taxon>
        <taxon>Tracheophyta</taxon>
        <taxon>Spermatophyta</taxon>
        <taxon>Magnoliopsida</taxon>
        <taxon>Liliopsida</taxon>
        <taxon>Acoraceae</taxon>
        <taxon>Acorus</taxon>
    </lineage>
</organism>
<name>A0AAV9ERT6_ACOCL</name>
<dbReference type="Gene3D" id="2.20.25.80">
    <property type="entry name" value="WRKY domain"/>
    <property type="match status" value="1"/>
</dbReference>
<keyword evidence="5" id="KW-0539">Nucleus</keyword>
<feature type="compositionally biased region" description="Basic and acidic residues" evidence="6">
    <location>
        <begin position="32"/>
        <end position="42"/>
    </location>
</feature>
<evidence type="ECO:0000256" key="6">
    <source>
        <dbReference type="SAM" id="MobiDB-lite"/>
    </source>
</evidence>
<evidence type="ECO:0000256" key="4">
    <source>
        <dbReference type="ARBA" id="ARBA00023163"/>
    </source>
</evidence>
<sequence length="252" mass="27954">MDGPLPTKQDLKPIQEPKKRKVLQKSVVTVRVEAEGGGRQKGEGPPPDQWSWRKYGQKPIKGSPYPRGYYRCSTSKGCSAKKQVERCSTDGSIFIITYSSTHNHPDPELHTTNPTTPQNHPTQALLSTTPTSPNHPVQSTQNNIKQEDHLPSEDPNSQPPTNSSQETTTNENSMMEEAEKTSEHLFYEKDGPHEMMTFPTTSTSTSIATASTPPKSEETDFFDELGELPTCSSFTSWVGGNFFDERALLLPS</sequence>
<dbReference type="InterPro" id="IPR003657">
    <property type="entry name" value="WRKY_dom"/>
</dbReference>
<dbReference type="GO" id="GO:0005634">
    <property type="term" value="C:nucleus"/>
    <property type="evidence" value="ECO:0007669"/>
    <property type="project" value="UniProtKB-SubCell"/>
</dbReference>
<dbReference type="GO" id="GO:0003700">
    <property type="term" value="F:DNA-binding transcription factor activity"/>
    <property type="evidence" value="ECO:0007669"/>
    <property type="project" value="InterPro"/>
</dbReference>
<evidence type="ECO:0000256" key="3">
    <source>
        <dbReference type="ARBA" id="ARBA00023125"/>
    </source>
</evidence>
<comment type="caution">
    <text evidence="8">The sequence shown here is derived from an EMBL/GenBank/DDBJ whole genome shotgun (WGS) entry which is preliminary data.</text>
</comment>